<keyword evidence="3" id="KW-1185">Reference proteome</keyword>
<feature type="region of interest" description="Disordered" evidence="1">
    <location>
        <begin position="90"/>
        <end position="109"/>
    </location>
</feature>
<dbReference type="EMBL" id="BGZK01000861">
    <property type="protein sequence ID" value="GBP63153.1"/>
    <property type="molecule type" value="Genomic_DNA"/>
</dbReference>
<comment type="caution">
    <text evidence="2">The sequence shown here is derived from an EMBL/GenBank/DDBJ whole genome shotgun (WGS) entry which is preliminary data.</text>
</comment>
<reference evidence="2 3" key="1">
    <citation type="journal article" date="2019" name="Commun. Biol.">
        <title>The bagworm genome reveals a unique fibroin gene that provides high tensile strength.</title>
        <authorList>
            <person name="Kono N."/>
            <person name="Nakamura H."/>
            <person name="Ohtoshi R."/>
            <person name="Tomita M."/>
            <person name="Numata K."/>
            <person name="Arakawa K."/>
        </authorList>
    </citation>
    <scope>NUCLEOTIDE SEQUENCE [LARGE SCALE GENOMIC DNA]</scope>
</reference>
<organism evidence="2 3">
    <name type="scientific">Eumeta variegata</name>
    <name type="common">Bagworm moth</name>
    <name type="synonym">Eumeta japonica</name>
    <dbReference type="NCBI Taxonomy" id="151549"/>
    <lineage>
        <taxon>Eukaryota</taxon>
        <taxon>Metazoa</taxon>
        <taxon>Ecdysozoa</taxon>
        <taxon>Arthropoda</taxon>
        <taxon>Hexapoda</taxon>
        <taxon>Insecta</taxon>
        <taxon>Pterygota</taxon>
        <taxon>Neoptera</taxon>
        <taxon>Endopterygota</taxon>
        <taxon>Lepidoptera</taxon>
        <taxon>Glossata</taxon>
        <taxon>Ditrysia</taxon>
        <taxon>Tineoidea</taxon>
        <taxon>Psychidae</taxon>
        <taxon>Oiketicinae</taxon>
        <taxon>Eumeta</taxon>
    </lineage>
</organism>
<evidence type="ECO:0000256" key="1">
    <source>
        <dbReference type="SAM" id="MobiDB-lite"/>
    </source>
</evidence>
<accession>A0A4C1XIZ4</accession>
<protein>
    <submittedName>
        <fullName evidence="2">Uncharacterized protein</fullName>
    </submittedName>
</protein>
<evidence type="ECO:0000313" key="2">
    <source>
        <dbReference type="EMBL" id="GBP63153.1"/>
    </source>
</evidence>
<gene>
    <name evidence="2" type="ORF">EVAR_59712_1</name>
</gene>
<name>A0A4C1XIZ4_EUMVA</name>
<evidence type="ECO:0000313" key="3">
    <source>
        <dbReference type="Proteomes" id="UP000299102"/>
    </source>
</evidence>
<dbReference type="AlphaFoldDB" id="A0A4C1XIZ4"/>
<proteinExistence type="predicted"/>
<sequence length="109" mass="12684">MQTSMCEPPRADHKKFWKGIGHLMEMRADHRNSNSLNNSETCYFTCTCRETGPDQALRVMFTSPNQHSHMQIVRQLFNVWTFVMRAPAPATTGPPRRMRHATRSVWFST</sequence>
<dbReference type="Proteomes" id="UP000299102">
    <property type="component" value="Unassembled WGS sequence"/>
</dbReference>